<dbReference type="InterPro" id="IPR015943">
    <property type="entry name" value="WD40/YVTN_repeat-like_dom_sf"/>
</dbReference>
<dbReference type="Gene3D" id="2.130.10.10">
    <property type="entry name" value="YVTN repeat-like/Quinoprotein amine dehydrogenase"/>
    <property type="match status" value="1"/>
</dbReference>
<evidence type="ECO:0000256" key="2">
    <source>
        <dbReference type="ARBA" id="ARBA00023276"/>
    </source>
</evidence>
<feature type="domain" description="Photosynthesis system II assembly factor Ycf48/Hcf136-like" evidence="3">
    <location>
        <begin position="89"/>
        <end position="222"/>
    </location>
</feature>
<keyword evidence="1" id="KW-0602">Photosynthesis</keyword>
<proteinExistence type="predicted"/>
<dbReference type="AlphaFoldDB" id="A0A381V4R6"/>
<dbReference type="GO" id="GO:0015979">
    <property type="term" value="P:photosynthesis"/>
    <property type="evidence" value="ECO:0007669"/>
    <property type="project" value="UniProtKB-KW"/>
</dbReference>
<evidence type="ECO:0000313" key="4">
    <source>
        <dbReference type="EMBL" id="SVA35355.1"/>
    </source>
</evidence>
<evidence type="ECO:0000259" key="3">
    <source>
        <dbReference type="Pfam" id="PF14870"/>
    </source>
</evidence>
<evidence type="ECO:0000256" key="1">
    <source>
        <dbReference type="ARBA" id="ARBA00022531"/>
    </source>
</evidence>
<dbReference type="Pfam" id="PF14870">
    <property type="entry name" value="PSII_BNR"/>
    <property type="match status" value="1"/>
</dbReference>
<gene>
    <name evidence="4" type="ORF">METZ01_LOCUS88209</name>
</gene>
<sequence length="362" mass="40043">MGSYLFKYLILFFLGVATTISSLAWAFDEDQSQSRSELNLSQSNIAHHKDGRVRFIPDNLFSVDFVDKSHGWAAGYYGTILKTKDGGKNWTHISLPNTDLIRRIQFLDKDSGWLVTHRGRIMSSQDGGTTWKIRYSVDNQINLRNIKFLDDSVGWAVGHEGTILYTNDGGETWANQSLSNFTGRDLPRLNGLTVLSKNRAMLAGEFGVIAETLDSGRTWTIISPPDIKATFTEIEQVGNSILAVGLDGVVVQIQSDQIDMLSLPKGGKSERVKLLNSGVNKHFFDIAANKNGKGIVIGLANILTIENGSELNKIEINLPDRDYLYFMGATPISESKYVLVGARGLAVTFDTTTTEIMGLIKW</sequence>
<dbReference type="EMBL" id="UINC01007847">
    <property type="protein sequence ID" value="SVA35355.1"/>
    <property type="molecule type" value="Genomic_DNA"/>
</dbReference>
<dbReference type="PANTHER" id="PTHR47199">
    <property type="entry name" value="PHOTOSYSTEM II STABILITY/ASSEMBLY FACTOR HCF136, CHLOROPLASTIC"/>
    <property type="match status" value="1"/>
</dbReference>
<protein>
    <recommendedName>
        <fullName evidence="3">Photosynthesis system II assembly factor Ycf48/Hcf136-like domain-containing protein</fullName>
    </recommendedName>
</protein>
<organism evidence="4">
    <name type="scientific">marine metagenome</name>
    <dbReference type="NCBI Taxonomy" id="408172"/>
    <lineage>
        <taxon>unclassified sequences</taxon>
        <taxon>metagenomes</taxon>
        <taxon>ecological metagenomes</taxon>
    </lineage>
</organism>
<dbReference type="GO" id="GO:0009523">
    <property type="term" value="C:photosystem II"/>
    <property type="evidence" value="ECO:0007669"/>
    <property type="project" value="UniProtKB-KW"/>
</dbReference>
<dbReference type="InterPro" id="IPR028203">
    <property type="entry name" value="PSII_CF48-like_dom"/>
</dbReference>
<keyword evidence="2" id="KW-0604">Photosystem II</keyword>
<name>A0A381V4R6_9ZZZZ</name>
<dbReference type="SUPFAM" id="SSF110296">
    <property type="entry name" value="Oligoxyloglucan reducing end-specific cellobiohydrolase"/>
    <property type="match status" value="1"/>
</dbReference>
<reference evidence="4" key="1">
    <citation type="submission" date="2018-05" db="EMBL/GenBank/DDBJ databases">
        <authorList>
            <person name="Lanie J.A."/>
            <person name="Ng W.-L."/>
            <person name="Kazmierczak K.M."/>
            <person name="Andrzejewski T.M."/>
            <person name="Davidsen T.M."/>
            <person name="Wayne K.J."/>
            <person name="Tettelin H."/>
            <person name="Glass J.I."/>
            <person name="Rusch D."/>
            <person name="Podicherti R."/>
            <person name="Tsui H.-C.T."/>
            <person name="Winkler M.E."/>
        </authorList>
    </citation>
    <scope>NUCLEOTIDE SEQUENCE</scope>
</reference>
<accession>A0A381V4R6</accession>
<dbReference type="PANTHER" id="PTHR47199:SF2">
    <property type="entry name" value="PHOTOSYSTEM II STABILITY_ASSEMBLY FACTOR HCF136, CHLOROPLASTIC"/>
    <property type="match status" value="1"/>
</dbReference>